<feature type="domain" description="BEACH" evidence="1">
    <location>
        <begin position="1810"/>
        <end position="1981"/>
    </location>
</feature>
<name>A0A1J4K624_9EUKA</name>
<sequence>MEKVIPIGSHEHFLNPVSELINVSYSIHKKYSTSQNSDIIQLLSLIPAIEPNKVDLFLSDIKSTTFKSTLQKFGYQTTFDLNQFGKLPIFEKCKDIETVLIFLHCTFWALNPIDQRDFAGVLALLEKTKNSKYQIIHNFCFELVLNRAITVASQKNEFQQFFPLFLNYIITLKNLPGTSFYLLMTLFNVVSECGTESHKALLKEAIEHIFTFDFDCLKNNDFSMLLDTIKVSINDFDRKSLLILGLVTNRGKASIHIMEIVHSLYKNFINLVKEIATDQTEIEKSSHTIHFDKPSRIPKHLYKIYENRKPFKPVHVDYGLLLNISEDKKILKDKIYAKVMNLADFLIHASNEVVFDFIAQFSVLLNQKDYFIEYCASFLDILIRVADSKTILTVIELLAQTFLFSPEYHVFDKLDWRINSLRNKVFDLISITDPAQILFLIRAAQRDPYLLNEHFMRILLHLEGFSPQIFSVEPFRTILIYSALELQKLTDENCYNLALLRSANFAFILAIMSRPDACDGLFSSPLFVNAFFSFIYESSLQEIIFYIFQKTLAIINSSKSKNYASYIVNFFQYMINSCLDELNDENYNLIIHRALNSLISGLEYNIPLAHNFVLLFDSFLNYMIRAPSLDLIFMSLKFFKILSNTEPYWQLSPRHFSILYASIQKVCGNVPNEKIITMLFCCIENASFLHSKDHILINFPSLLPLLFLIHAGSPTENVSLLTTFLHLCDFSKSNTAAFHDGEIDLLLIHYLCLEQDKGIVNFLDQRIEFNFNRDEAVPLILDLLSRIIHAKSNFSIAVNLLKLLTKTKDERIIRFIHDILLNGTSEFNRMTKIPLDTSEPFLQVNNFDWFSISNIFVLDFNLNMDEMISRRFRCCFTLFSITDGTNTFQIAIKNGIIHAFFKTPEKVSSGILFRNIFHAKWAHFSILVLRTKDKTKLFNFMNKERISDANIDLVVMNGPITMILGGSDFVSNNMKHPCFGQIYDFKFYPFRLSDEEIDILAEAPYSLNKNPLFSTNLIITEMKKIIPLENNVTLELLSTFHRKWHILDYFCEPSLFPSIITKVRNDVGLDIIFYMFSKHNDIQVYFMPYMDCLFNNILKDVEFSTYLSLFRIMNVLVDEKMKLEWFEKFIINIVLWSKSQDFIKIVKHWDLSLKQYKHYFESKNYFNDLLTQFMLKFGMENEAKNSDTMKTFCEYMVKVSNLNFDQNSFEILLSCIVICEDETNLWDLTKILYAVSNTEVALDSINIDKIQFLHKLLQYQNNSLTALAIFCIHNLSKKIEHYDLFAVCYTIIGYKDLDSLVDLLISQLPQFPRMISILTVLAIQTNKAEELTESIGKHLITENSGMFSIISIDFWYIWIILLMLNVSDSSCDVLCTFLSMCMSQINKQNGNTKCIDEIFTLMFRVSYLRYSYDMVLHVLHHLVSSFNLKDVKIPEYIAKYSFLFFFIHSPNHLHSPPLLELYHAYFPSENINNPSPNTSNDKLNATQNISSDETKKHNNILRKRPIINIFELESLIACDFFDFDIFCRVNIDTPNHLCENFYADLFLQLEPPNSPLFDKKLILFFYSPNKLDQQTQFTISHNLLNNLDNLTSEATKFIFRHLKDIQTGVIQLLENSRKRISLLLNDKTRHLTHVFLSNASSELQKNTPKDQKCADEINKKRRRSNKLCPNMHPFKYIAPSLRKITDNSYNKKPKTVNSYGTPVSKMTCLISRFESENNKKSTLYLYEDKFIFLYSNKRKVICFDKINYLLPRKVDSSCGYEIYTQSLKSILFFVSPKDFTALTANLKTYHFPKDEKVVFPGEFPDLSELTRDWQTHQISNFEYLMKLNIFSGRSFNQYRIYPVFPPVVSNFNEYNSNPDFEKLKPVTIISSPNDNYFNMNIKGNFTNHLNLPADYFFDFSGNIYQQNTDYISNDNKKQKTDTQIEESEFLPKWAKNRFEFIYKNRKKLETIDITPFIDRVFGVKKENNSFIQLFKHEHVKRFANSPVNLDLSEQKVFDMNQKIASILIFLKKNDTIVFWLILEDKKIYFADLTKGKLNIKSYSSIDCNDEPLFSNSFHHIFAYSRQKAILYYFYTIKRVQRIPIYTELPLFTMQCEDSILFCRDECSLCTMNIDGTNYKKFKFSDSKVTALYSSKQFNIAVYATIDGFIHVCDLETAIDINKYNIGYQTKQILVTSNLGFIVALSDDRITVFNVNGEFLSTYKFNFLIRKIFNFTLISGVDFISYETNENEVGYFEAFYPDQYRTLKKFNSMIQRISYDHFHKVFIAVETNGRIDLIPHIVQIS</sequence>
<reference evidence="2" key="1">
    <citation type="submission" date="2016-10" db="EMBL/GenBank/DDBJ databases">
        <authorList>
            <person name="Benchimol M."/>
            <person name="Almeida L.G."/>
            <person name="Vasconcelos A.T."/>
            <person name="Perreira-Neves A."/>
            <person name="Rosa I.A."/>
            <person name="Tasca T."/>
            <person name="Bogo M.R."/>
            <person name="de Souza W."/>
        </authorList>
    </citation>
    <scope>NUCLEOTIDE SEQUENCE [LARGE SCALE GENOMIC DNA]</scope>
    <source>
        <strain evidence="2">K</strain>
    </source>
</reference>
<dbReference type="Proteomes" id="UP000179807">
    <property type="component" value="Unassembled WGS sequence"/>
</dbReference>
<organism evidence="2 3">
    <name type="scientific">Tritrichomonas foetus</name>
    <dbReference type="NCBI Taxonomy" id="1144522"/>
    <lineage>
        <taxon>Eukaryota</taxon>
        <taxon>Metamonada</taxon>
        <taxon>Parabasalia</taxon>
        <taxon>Tritrichomonadida</taxon>
        <taxon>Tritrichomonadidae</taxon>
        <taxon>Tritrichomonas</taxon>
    </lineage>
</organism>
<dbReference type="InterPro" id="IPR013320">
    <property type="entry name" value="ConA-like_dom_sf"/>
</dbReference>
<protein>
    <recommendedName>
        <fullName evidence="1">BEACH domain-containing protein</fullName>
    </recommendedName>
</protein>
<evidence type="ECO:0000313" key="3">
    <source>
        <dbReference type="Proteomes" id="UP000179807"/>
    </source>
</evidence>
<dbReference type="InterPro" id="IPR000409">
    <property type="entry name" value="BEACH_dom"/>
</dbReference>
<dbReference type="SUPFAM" id="SSF81837">
    <property type="entry name" value="BEACH domain"/>
    <property type="match status" value="1"/>
</dbReference>
<dbReference type="PANTHER" id="PTHR13743:SF161">
    <property type="entry name" value="BEIGE_BEACH DOMAIN CONTAINING PROTEIN"/>
    <property type="match status" value="1"/>
</dbReference>
<dbReference type="Pfam" id="PF02138">
    <property type="entry name" value="Beach"/>
    <property type="match status" value="1"/>
</dbReference>
<comment type="caution">
    <text evidence="2">The sequence shown here is derived from an EMBL/GenBank/DDBJ whole genome shotgun (WGS) entry which is preliminary data.</text>
</comment>
<dbReference type="OrthoDB" id="10687040at2759"/>
<accession>A0A1J4K624</accession>
<keyword evidence="3" id="KW-1185">Reference proteome</keyword>
<dbReference type="Gene3D" id="1.10.1540.10">
    <property type="entry name" value="BEACH domain"/>
    <property type="match status" value="1"/>
</dbReference>
<gene>
    <name evidence="2" type="ORF">TRFO_24937</name>
</gene>
<evidence type="ECO:0000259" key="1">
    <source>
        <dbReference type="SMART" id="SM01026"/>
    </source>
</evidence>
<dbReference type="EMBL" id="MLAK01000711">
    <property type="protein sequence ID" value="OHT06905.1"/>
    <property type="molecule type" value="Genomic_DNA"/>
</dbReference>
<dbReference type="SUPFAM" id="SSF50978">
    <property type="entry name" value="WD40 repeat-like"/>
    <property type="match status" value="1"/>
</dbReference>
<dbReference type="PANTHER" id="PTHR13743">
    <property type="entry name" value="BEIGE/BEACH-RELATED"/>
    <property type="match status" value="1"/>
</dbReference>
<evidence type="ECO:0000313" key="2">
    <source>
        <dbReference type="EMBL" id="OHT06905.1"/>
    </source>
</evidence>
<dbReference type="SUPFAM" id="SSF49899">
    <property type="entry name" value="Concanavalin A-like lectins/glucanases"/>
    <property type="match status" value="1"/>
</dbReference>
<dbReference type="SMART" id="SM01026">
    <property type="entry name" value="Beach"/>
    <property type="match status" value="1"/>
</dbReference>
<proteinExistence type="predicted"/>
<dbReference type="InterPro" id="IPR050865">
    <property type="entry name" value="BEACH_Domain"/>
</dbReference>
<dbReference type="GeneID" id="94838736"/>
<dbReference type="InterPro" id="IPR036372">
    <property type="entry name" value="BEACH_dom_sf"/>
</dbReference>
<dbReference type="VEuPathDB" id="TrichDB:TRFO_24937"/>
<dbReference type="InterPro" id="IPR036322">
    <property type="entry name" value="WD40_repeat_dom_sf"/>
</dbReference>
<dbReference type="RefSeq" id="XP_068360041.1">
    <property type="nucleotide sequence ID" value="XM_068504032.1"/>
</dbReference>